<dbReference type="PANTHER" id="PTHR32309:SF13">
    <property type="entry name" value="FERRIC ENTEROBACTIN TRANSPORT PROTEIN FEPE"/>
    <property type="match status" value="1"/>
</dbReference>
<feature type="transmembrane region" description="Helical" evidence="2">
    <location>
        <begin position="29"/>
        <end position="51"/>
    </location>
</feature>
<evidence type="ECO:0000256" key="2">
    <source>
        <dbReference type="SAM" id="Phobius"/>
    </source>
</evidence>
<dbReference type="Proteomes" id="UP000237662">
    <property type="component" value="Unassembled WGS sequence"/>
</dbReference>
<name>A0A2S6I2Y1_9BACT</name>
<dbReference type="RefSeq" id="WP_170067679.1">
    <property type="nucleotide sequence ID" value="NZ_PTJC01000006.1"/>
</dbReference>
<keyword evidence="1" id="KW-0175">Coiled coil</keyword>
<feature type="transmembrane region" description="Helical" evidence="2">
    <location>
        <begin position="337"/>
        <end position="358"/>
    </location>
</feature>
<reference evidence="3 4" key="1">
    <citation type="submission" date="2018-02" db="EMBL/GenBank/DDBJ databases">
        <title>Genomic Encyclopedia of Archaeal and Bacterial Type Strains, Phase II (KMG-II): from individual species to whole genera.</title>
        <authorList>
            <person name="Goeker M."/>
        </authorList>
    </citation>
    <scope>NUCLEOTIDE SEQUENCE [LARGE SCALE GENOMIC DNA]</scope>
    <source>
        <strain evidence="3 4">DSM 29526</strain>
    </source>
</reference>
<dbReference type="GO" id="GO:0004713">
    <property type="term" value="F:protein tyrosine kinase activity"/>
    <property type="evidence" value="ECO:0007669"/>
    <property type="project" value="TreeGrafter"/>
</dbReference>
<evidence type="ECO:0000313" key="3">
    <source>
        <dbReference type="EMBL" id="PPK85538.1"/>
    </source>
</evidence>
<dbReference type="PANTHER" id="PTHR32309">
    <property type="entry name" value="TYROSINE-PROTEIN KINASE"/>
    <property type="match status" value="1"/>
</dbReference>
<dbReference type="GO" id="GO:0005886">
    <property type="term" value="C:plasma membrane"/>
    <property type="evidence" value="ECO:0007669"/>
    <property type="project" value="TreeGrafter"/>
</dbReference>
<evidence type="ECO:0000256" key="1">
    <source>
        <dbReference type="SAM" id="Coils"/>
    </source>
</evidence>
<dbReference type="EMBL" id="PTJC01000006">
    <property type="protein sequence ID" value="PPK85538.1"/>
    <property type="molecule type" value="Genomic_DNA"/>
</dbReference>
<keyword evidence="2" id="KW-0472">Membrane</keyword>
<comment type="caution">
    <text evidence="3">The sequence shown here is derived from an EMBL/GenBank/DDBJ whole genome shotgun (WGS) entry which is preliminary data.</text>
</comment>
<accession>A0A2S6I2Y1</accession>
<sequence length="371" mass="41584">MLTHQTPPTAPPDHLLGVLRTLWRWRKPIVLTTLAGALLSVVVSLLLPVYYTGFTSFVALSPEQISIESTFGNDGQRVQFYGTGDDIDRLLSVAESNQVLDFLIDTFNLYAVYGIDSTVQKGPVRMAEQLLSNYEVVRNPRDVIELTIEDEDPVRAAAMARAARVRIDELNLALIRATHGRNAAGLRREVEESQKQLEDLNRRLAQIRQESGVYNTATQSEVLATASSQIDQRIARTQARLEEFRTQGPRDSINKLTVDLVGWQQSRVAIDDQLAKLNASIGSIDNMEEERLQANNDLTESRIRLKQYESVLNGDRSTIEVIEEVTVPLVKSAPIRWLIVVASTFVTFVLAVLGALLIDSGRRYDWGRITR</sequence>
<evidence type="ECO:0000313" key="4">
    <source>
        <dbReference type="Proteomes" id="UP000237662"/>
    </source>
</evidence>
<gene>
    <name evidence="3" type="ORF">CLV84_2439</name>
</gene>
<dbReference type="InterPro" id="IPR050445">
    <property type="entry name" value="Bact_polysacc_biosynth/exp"/>
</dbReference>
<feature type="coiled-coil region" evidence="1">
    <location>
        <begin position="183"/>
        <end position="210"/>
    </location>
</feature>
<keyword evidence="2" id="KW-1133">Transmembrane helix</keyword>
<keyword evidence="4" id="KW-1185">Reference proteome</keyword>
<dbReference type="AlphaFoldDB" id="A0A2S6I2Y1"/>
<proteinExistence type="predicted"/>
<organism evidence="3 4">
    <name type="scientific">Neolewinella xylanilytica</name>
    <dbReference type="NCBI Taxonomy" id="1514080"/>
    <lineage>
        <taxon>Bacteria</taxon>
        <taxon>Pseudomonadati</taxon>
        <taxon>Bacteroidota</taxon>
        <taxon>Saprospiria</taxon>
        <taxon>Saprospirales</taxon>
        <taxon>Lewinellaceae</taxon>
        <taxon>Neolewinella</taxon>
    </lineage>
</organism>
<keyword evidence="2" id="KW-0812">Transmembrane</keyword>
<protein>
    <submittedName>
        <fullName evidence="3">Subunit length determinant protein</fullName>
    </submittedName>
</protein>